<gene>
    <name evidence="5" type="ORF">PSNMU_V1.4_AUG-EV-PASAV3_0088130</name>
</gene>
<dbReference type="GO" id="GO:0042352">
    <property type="term" value="P:GDP-L-fucose salvage"/>
    <property type="evidence" value="ECO:0007669"/>
    <property type="project" value="TreeGrafter"/>
</dbReference>
<feature type="domain" description="GDP-fucose pyrophosphorylase" evidence="4">
    <location>
        <begin position="105"/>
        <end position="644"/>
    </location>
</feature>
<organism evidence="5 6">
    <name type="scientific">Pseudo-nitzschia multistriata</name>
    <dbReference type="NCBI Taxonomy" id="183589"/>
    <lineage>
        <taxon>Eukaryota</taxon>
        <taxon>Sar</taxon>
        <taxon>Stramenopiles</taxon>
        <taxon>Ochrophyta</taxon>
        <taxon>Bacillariophyta</taxon>
        <taxon>Bacillariophyceae</taxon>
        <taxon>Bacillariophycidae</taxon>
        <taxon>Bacillariales</taxon>
        <taxon>Bacillariaceae</taxon>
        <taxon>Pseudo-nitzschia</taxon>
    </lineage>
</organism>
<evidence type="ECO:0000256" key="1">
    <source>
        <dbReference type="ARBA" id="ARBA00022679"/>
    </source>
</evidence>
<keyword evidence="1" id="KW-0808">Transferase</keyword>
<protein>
    <recommendedName>
        <fullName evidence="4">GDP-fucose pyrophosphorylase domain-containing protein</fullName>
    </recommendedName>
</protein>
<evidence type="ECO:0000313" key="6">
    <source>
        <dbReference type="Proteomes" id="UP000291116"/>
    </source>
</evidence>
<dbReference type="EMBL" id="CAACVS010000393">
    <property type="protein sequence ID" value="VEU41868.1"/>
    <property type="molecule type" value="Genomic_DNA"/>
</dbReference>
<dbReference type="SUPFAM" id="SSF55060">
    <property type="entry name" value="GHMP Kinase, C-terminal domain"/>
    <property type="match status" value="1"/>
</dbReference>
<accession>A0A448ZII7</accession>
<sequence length="1323" mass="145338">MNNENRTFPFTTVVVTNPDEASACSAQKLLESTLKRYLNDKRRYGEDETAINVKVISTCDPFGARCGSFGGTLAALDLLRDNSSGSNGDNDVRRSSEGGESCVETVLCLHAGGDSSRCPLSMILGKAWTNLPSSQYRNPIIWLISQMEDLFYRTQIPEGSLLVLATDCVLSFGDFSSCEDSNQKKNSMPDSESEVVDPYTVLGVAVPSPLNTAKNHGVFIMPEHTLPIPRKDDKEGSNFGWSLAQMETPAAVWQKPELDKLLTNPTTTTISSTMIESGMLPPTCFNVPNRSGKQAWIDTGIVIFYPKAYNTLMNLSNGLLALCTRRGLEAAYHSSSNTGVDSVAQSSLQSFAKSNALKIDLYTDILHNLPLSDKKKATAPVHTDGKDDIQAALRKVLSVMSLKVLADPGGAFSHVGTTQELIEFITTRSYGDDDDFVARTIPAVMDQYVTKVLAKKLQFHHRFGTWQAPSGDDNNPAEYSSHQNNTILFSTFPSERTKSRVGAFSFVEYSDLQSYESVSIGDHCMVSGLRSWERYVNSQSPSANDGFDKALQIPDALSIQLLPLVSREENITIDRCDPLQDEWVMMVLGITDPTKAPLRTGEVYGIPFSDFVRHTGISLDQIGFQDDLKQNDCLWTAKLHPIVHKTYTCVDGSSSSFSSLFAWVEKLRSGDPTLRNDQSLANWLSTERVSLKQIHGIADASQEWAHRIQLEEDISILKRQGHIDNLVVLLRGQCQNVPCDLQWLINIEDFKEAFDTLCSLIGTLEQLALEEFANRNFHVSGRALMLASASISQFSDERASNDAIACEGSINNASVSLEALINKFKLSHFPSGKGAGDHMLIMRDILELRGCHTSPATRNSMSLCSTILEQLALCMIEFTIVAGFRRFLEPIDNAKISMKRTRATVYDKFVLSVAPVRVDLAGGWSDTPPITYEHECGGSVTGMAVLLDDHFPLSCRCRVITGGTGMLLKTELRDISTGSLLSSKQEDVTVISQLSDFRNPSASCALVKASLIVLGMLSEEQIVQSVDIQDLINQFCSSLDNVRIEIITTSLLGMGTGMGTSSILGACILQNLAECVGIGRLGDEFLINAILMLEQLLSSGGGWQDQAHGIVPGVNTVVSAPKIPLEIKISPVVLSNENTLSFEERLLFVFTGKTRLAKNILQQVLRRWAKRTNEIVSTVGNLVNCSLAVRNALENGSWDGVGEYMYQSYKLKCVMAGENSGAEPESVKVFISELMNRSQINGAMLCGAGGGGFLLLVMSQYVVRNDIESIFQKSILPLSDDFQYFSFHNCQIARRGLTSSIIEKELTDANTYHLSWQSSKRPD</sequence>
<dbReference type="GO" id="GO:0000166">
    <property type="term" value="F:nucleotide binding"/>
    <property type="evidence" value="ECO:0007669"/>
    <property type="project" value="UniProtKB-KW"/>
</dbReference>
<dbReference type="InterPro" id="IPR020568">
    <property type="entry name" value="Ribosomal_Su5_D2-typ_SF"/>
</dbReference>
<dbReference type="PANTHER" id="PTHR32463">
    <property type="entry name" value="L-FUCOSE KINASE"/>
    <property type="match status" value="1"/>
</dbReference>
<dbReference type="PANTHER" id="PTHR32463:SF0">
    <property type="entry name" value="L-FUCOSE KINASE"/>
    <property type="match status" value="1"/>
</dbReference>
<dbReference type="Pfam" id="PF07959">
    <property type="entry name" value="Fucose_pyrophosphorylase"/>
    <property type="match status" value="1"/>
</dbReference>
<dbReference type="Gene3D" id="3.30.230.120">
    <property type="match status" value="1"/>
</dbReference>
<dbReference type="GO" id="GO:0050201">
    <property type="term" value="F:fucokinase activity"/>
    <property type="evidence" value="ECO:0007669"/>
    <property type="project" value="TreeGrafter"/>
</dbReference>
<keyword evidence="6" id="KW-1185">Reference proteome</keyword>
<dbReference type="InterPro" id="IPR012887">
    <property type="entry name" value="GDP_fucose_pyrophosphorylase"/>
</dbReference>
<dbReference type="Proteomes" id="UP000291116">
    <property type="component" value="Unassembled WGS sequence"/>
</dbReference>
<dbReference type="InterPro" id="IPR036554">
    <property type="entry name" value="GHMP_kinase_C_sf"/>
</dbReference>
<reference evidence="5 6" key="1">
    <citation type="submission" date="2019-01" db="EMBL/GenBank/DDBJ databases">
        <authorList>
            <person name="Ferrante I. M."/>
        </authorList>
    </citation>
    <scope>NUCLEOTIDE SEQUENCE [LARGE SCALE GENOMIC DNA]</scope>
    <source>
        <strain evidence="5 6">B856</strain>
    </source>
</reference>
<keyword evidence="3" id="KW-0418">Kinase</keyword>
<keyword evidence="2" id="KW-0547">Nucleotide-binding</keyword>
<evidence type="ECO:0000256" key="3">
    <source>
        <dbReference type="ARBA" id="ARBA00022777"/>
    </source>
</evidence>
<dbReference type="SUPFAM" id="SSF54211">
    <property type="entry name" value="Ribosomal protein S5 domain 2-like"/>
    <property type="match status" value="1"/>
</dbReference>
<evidence type="ECO:0000313" key="5">
    <source>
        <dbReference type="EMBL" id="VEU41868.1"/>
    </source>
</evidence>
<evidence type="ECO:0000256" key="2">
    <source>
        <dbReference type="ARBA" id="ARBA00022741"/>
    </source>
</evidence>
<dbReference type="OrthoDB" id="271303at2759"/>
<name>A0A448ZII7_9STRA</name>
<evidence type="ECO:0000259" key="4">
    <source>
        <dbReference type="Pfam" id="PF07959"/>
    </source>
</evidence>
<dbReference type="InterPro" id="IPR052203">
    <property type="entry name" value="GHMP_Kinase-Related"/>
</dbReference>
<proteinExistence type="predicted"/>